<accession>A0A135I1W4</accession>
<dbReference type="EMBL" id="LNTU01000001">
    <property type="protein sequence ID" value="KXF79425.1"/>
    <property type="molecule type" value="Genomic_DNA"/>
</dbReference>
<evidence type="ECO:0000313" key="1">
    <source>
        <dbReference type="EMBL" id="KXF79425.1"/>
    </source>
</evidence>
<dbReference type="Proteomes" id="UP000070107">
    <property type="component" value="Unassembled WGS sequence"/>
</dbReference>
<dbReference type="STRING" id="1494590.ATN84_06930"/>
<reference evidence="1 2" key="1">
    <citation type="submission" date="2015-11" db="EMBL/GenBank/DDBJ databases">
        <title>Draft genome sequence of Paramesorhizobium deserti A-3-E, a strain highly resistant to diverse beta-lactam antibiotics.</title>
        <authorList>
            <person name="Lv R."/>
            <person name="Yang X."/>
            <person name="Fang N."/>
            <person name="Guo J."/>
            <person name="Luo X."/>
            <person name="Peng F."/>
            <person name="Yang R."/>
            <person name="Cui Y."/>
            <person name="Fang C."/>
            <person name="Song Y."/>
        </authorList>
    </citation>
    <scope>NUCLEOTIDE SEQUENCE [LARGE SCALE GENOMIC DNA]</scope>
    <source>
        <strain evidence="1 2">A-3-E</strain>
    </source>
</reference>
<keyword evidence="2" id="KW-1185">Reference proteome</keyword>
<sequence length="76" mass="8646">MFRTLIGGTRREADQLYGTPLEKPRFLMGLRSIISKSARRCLLYVGLLDRAWEKGFALLERGICFCALHHVGFDAC</sequence>
<comment type="caution">
    <text evidence="1">The sequence shown here is derived from an EMBL/GenBank/DDBJ whole genome shotgun (WGS) entry which is preliminary data.</text>
</comment>
<protein>
    <submittedName>
        <fullName evidence="1">Uncharacterized protein</fullName>
    </submittedName>
</protein>
<dbReference type="AlphaFoldDB" id="A0A135I1W4"/>
<name>A0A135I1W4_9HYPH</name>
<evidence type="ECO:0000313" key="2">
    <source>
        <dbReference type="Proteomes" id="UP000070107"/>
    </source>
</evidence>
<proteinExistence type="predicted"/>
<gene>
    <name evidence="1" type="ORF">ATN84_06930</name>
</gene>
<organism evidence="1 2">
    <name type="scientific">Paramesorhizobium deserti</name>
    <dbReference type="NCBI Taxonomy" id="1494590"/>
    <lineage>
        <taxon>Bacteria</taxon>
        <taxon>Pseudomonadati</taxon>
        <taxon>Pseudomonadota</taxon>
        <taxon>Alphaproteobacteria</taxon>
        <taxon>Hyphomicrobiales</taxon>
        <taxon>Phyllobacteriaceae</taxon>
        <taxon>Paramesorhizobium</taxon>
    </lineage>
</organism>